<reference evidence="1 2" key="1">
    <citation type="submission" date="2016-11" db="EMBL/GenBank/DDBJ databases">
        <title>Study of marine rhodopsin-containing bacteria.</title>
        <authorList>
            <person name="Yoshizawa S."/>
            <person name="Kumagai Y."/>
            <person name="Kogure K."/>
        </authorList>
    </citation>
    <scope>NUCLEOTIDE SEQUENCE [LARGE SCALE GENOMIC DNA]</scope>
    <source>
        <strain evidence="1 2">SAORIC-28</strain>
    </source>
</reference>
<dbReference type="AlphaFoldDB" id="A0A271J124"/>
<dbReference type="EMBL" id="MQWD01000001">
    <property type="protein sequence ID" value="PAP77221.1"/>
    <property type="molecule type" value="Genomic_DNA"/>
</dbReference>
<protein>
    <submittedName>
        <fullName evidence="1">Uncharacterized protein</fullName>
    </submittedName>
</protein>
<organism evidence="1 2">
    <name type="scientific">Rubrivirga marina</name>
    <dbReference type="NCBI Taxonomy" id="1196024"/>
    <lineage>
        <taxon>Bacteria</taxon>
        <taxon>Pseudomonadati</taxon>
        <taxon>Rhodothermota</taxon>
        <taxon>Rhodothermia</taxon>
        <taxon>Rhodothermales</taxon>
        <taxon>Rubricoccaceae</taxon>
        <taxon>Rubrivirga</taxon>
    </lineage>
</organism>
<dbReference type="RefSeq" id="WP_095510886.1">
    <property type="nucleotide sequence ID" value="NZ_MQWD01000001.1"/>
</dbReference>
<comment type="caution">
    <text evidence="1">The sequence shown here is derived from an EMBL/GenBank/DDBJ whole genome shotgun (WGS) entry which is preliminary data.</text>
</comment>
<evidence type="ECO:0000313" key="1">
    <source>
        <dbReference type="EMBL" id="PAP77221.1"/>
    </source>
</evidence>
<dbReference type="Proteomes" id="UP000216339">
    <property type="component" value="Unassembled WGS sequence"/>
</dbReference>
<proteinExistence type="predicted"/>
<sequence>MIDIYIAKSLAVSYGVEDYTGLYEVIWGLNTQYPEADHEAKVRAAERAMRFLLDAGHVQLHGSRQEGPTEETLSLEVALRLLDDPAIWKPPLERSGLPVPIYWFTATEAGGDALERREYESL</sequence>
<evidence type="ECO:0000313" key="2">
    <source>
        <dbReference type="Proteomes" id="UP000216339"/>
    </source>
</evidence>
<dbReference type="OrthoDB" id="9835135at2"/>
<name>A0A271J124_9BACT</name>
<keyword evidence="2" id="KW-1185">Reference proteome</keyword>
<accession>A0A271J124</accession>
<gene>
    <name evidence="1" type="ORF">BSZ37_12650</name>
</gene>